<keyword evidence="1" id="KW-0175">Coiled coil</keyword>
<feature type="compositionally biased region" description="Acidic residues" evidence="2">
    <location>
        <begin position="952"/>
        <end position="978"/>
    </location>
</feature>
<reference evidence="5" key="1">
    <citation type="journal article" date="2010" name="Nature">
        <title>The Amphimedon queenslandica genome and the evolution of animal complexity.</title>
        <authorList>
            <person name="Srivastava M."/>
            <person name="Simakov O."/>
            <person name="Chapman J."/>
            <person name="Fahey B."/>
            <person name="Gauthier M.E."/>
            <person name="Mitros T."/>
            <person name="Richards G.S."/>
            <person name="Conaco C."/>
            <person name="Dacre M."/>
            <person name="Hellsten U."/>
            <person name="Larroux C."/>
            <person name="Putnam N.H."/>
            <person name="Stanke M."/>
            <person name="Adamska M."/>
            <person name="Darling A."/>
            <person name="Degnan S.M."/>
            <person name="Oakley T.H."/>
            <person name="Plachetzki D.C."/>
            <person name="Zhai Y."/>
            <person name="Adamski M."/>
            <person name="Calcino A."/>
            <person name="Cummins S.F."/>
            <person name="Goodstein D.M."/>
            <person name="Harris C."/>
            <person name="Jackson D.J."/>
            <person name="Leys S.P."/>
            <person name="Shu S."/>
            <person name="Woodcroft B.J."/>
            <person name="Vervoort M."/>
            <person name="Kosik K.S."/>
            <person name="Manning G."/>
            <person name="Degnan B.M."/>
            <person name="Rokhsar D.S."/>
        </authorList>
    </citation>
    <scope>NUCLEOTIDE SEQUENCE [LARGE SCALE GENOMIC DNA]</scope>
</reference>
<dbReference type="EnsemblMetazoa" id="XM_020000241.1">
    <property type="protein sequence ID" value="XP_019855800.1"/>
    <property type="gene ID" value="LOC100638991"/>
</dbReference>
<sequence length="1316" mass="150728">MKQEDINLSFSLLSHALLLETPAVLVTETSSTVVLVYYHAPPDQTQQMLSVHQYDWATLCSHEWRLTDHTSHLLSTGGVSSDVHEEQQVGPAFSPIFLPSHLKEDYNKMSIEFGRILASFANQAFKNRIFRRKMLKEEIKKKMIYHWQSSNKEMATLRDEGDLMAFLRNHCSLWEFNVLTSLAEDANMTGITKELIQLEEKRKKLYGDILAEDFARSAIEYCGTTGSRKVTFEVTWPVDKATLQDFKKFLQDAFSRQDIYMYIQLSTVHNSLLTFVCVIPHWLVEETKDYVMKNGDLFESKGVVEITVDGTIVFIVKHSLEPHQLSLENEEKEKESLQQSEEEAKEKYMDQFYTQEDNRSSEGYACLIFYEKNSFIYFTAVPVKMLTALLEYIKDHHCFAEVGPIHYFHFKWSNCFIELNFNEKPSAGWTVIPLIKPCRLYQEDIDSFDGTDGSIPSYCFISFQGSPDAVPTLHYSVQLVGVADPVTLFIHRTLKSNAPPAEKKELSEGVSQILMLLKEQKQLESCKLFHYDVSKLEIALQPMADLWYQLGNQLNVEVEEIQETKDTKEQMRSLLQLCSDTGVTMMQLEEALEALDQKNLIPGLQELSKELEPDDKKEQQLKFETKADEWKSIVASHITELLERKKQIEEQHFKEKQITKKLKRKVADNERYIAKLLKEREQLQERATSLDHIEKQLTEDYEKLKATVSDKEAYITEIEEEKKRLEEEKEQAEKEKEQAEEDNRQYLKEKQITEELKAKVSDNELYTAKLMKEREQLQERVTSLEEQPMTTNNLESLSESQIAERKLHTPVHVPRVHVLNWFSVRNDPQQSALIRILVTPSKNPGYATARIIRRYHISDLGKVWAKLEQGEFSTRNWRQFGLKAGLKNDTLETIEANKTNVEDRFVECLSCWLRREDDVDSKGKPSWRRLVEILEELGERTLADKIRAANGDESEEEEEEEQQEQAEEETEEEVEDGNSDSSSDSDYTDDPPGGSSGGQRESTSNEGVEEEGETGGQPLHEKGNEEQDERVEESKDREEPQHEEAIAPIPCTEISSDVNNKAVVFTGIEENIAYAGQLYYEEKGAKDLVIFIAAKDLNALSEFSKKSYSNAEEGQGCQFRIKNIDGCMELNFYAPQKKPFTGWSIEPHLKPCRFLRCDVDKFGEGNVSDPPSCLVSVYGSPDAVPTLHYSVPLVGVAEPVTLFIHRTLRMAPSTIHESTLVSSTGGARSSATIDVNKVKKEISDVLVSHVALNSLPKTSLSDLASQLYTAHLISDEVRETCSMEKFITEFKASLSFKRKLPQVEEHCQKFISSFIA</sequence>
<dbReference type="GeneID" id="100638991"/>
<proteinExistence type="predicted"/>
<evidence type="ECO:0000256" key="2">
    <source>
        <dbReference type="SAM" id="MobiDB-lite"/>
    </source>
</evidence>
<name>A0AAN0JFI9_AMPQE</name>
<dbReference type="RefSeq" id="XP_019855800.1">
    <property type="nucleotide sequence ID" value="XM_020000241.1"/>
</dbReference>
<feature type="compositionally biased region" description="Low complexity" evidence="2">
    <location>
        <begin position="979"/>
        <end position="993"/>
    </location>
</feature>
<dbReference type="Proteomes" id="UP000007879">
    <property type="component" value="Unassembled WGS sequence"/>
</dbReference>
<dbReference type="CDD" id="cd01670">
    <property type="entry name" value="Death"/>
    <property type="match status" value="1"/>
</dbReference>
<evidence type="ECO:0000313" key="4">
    <source>
        <dbReference type="EnsemblMetazoa" id="XP_019855800.1"/>
    </source>
</evidence>
<evidence type="ECO:0000256" key="1">
    <source>
        <dbReference type="SAM" id="Coils"/>
    </source>
</evidence>
<dbReference type="InterPro" id="IPR000488">
    <property type="entry name" value="Death_dom"/>
</dbReference>
<dbReference type="PROSITE" id="PS50017">
    <property type="entry name" value="DEATH_DOMAIN"/>
    <property type="match status" value="1"/>
</dbReference>
<dbReference type="SUPFAM" id="SSF47986">
    <property type="entry name" value="DEATH domain"/>
    <property type="match status" value="1"/>
</dbReference>
<feature type="coiled-coil region" evidence="1">
    <location>
        <begin position="666"/>
        <end position="787"/>
    </location>
</feature>
<organism evidence="4 5">
    <name type="scientific">Amphimedon queenslandica</name>
    <name type="common">Sponge</name>
    <dbReference type="NCBI Taxonomy" id="400682"/>
    <lineage>
        <taxon>Eukaryota</taxon>
        <taxon>Metazoa</taxon>
        <taxon>Porifera</taxon>
        <taxon>Demospongiae</taxon>
        <taxon>Heteroscleromorpha</taxon>
        <taxon>Haplosclerida</taxon>
        <taxon>Niphatidae</taxon>
        <taxon>Amphimedon</taxon>
    </lineage>
</organism>
<dbReference type="InterPro" id="IPR011029">
    <property type="entry name" value="DEATH-like_dom_sf"/>
</dbReference>
<dbReference type="KEGG" id="aqu:100638991"/>
<feature type="region of interest" description="Disordered" evidence="2">
    <location>
        <begin position="949"/>
        <end position="1046"/>
    </location>
</feature>
<dbReference type="PANTHER" id="PTHR23159">
    <property type="entry name" value="CENTROSOMAL PROTEIN 2"/>
    <property type="match status" value="1"/>
</dbReference>
<feature type="compositionally biased region" description="Basic and acidic residues" evidence="2">
    <location>
        <begin position="1032"/>
        <end position="1045"/>
    </location>
</feature>
<dbReference type="Gene3D" id="1.10.533.10">
    <property type="entry name" value="Death Domain, Fas"/>
    <property type="match status" value="1"/>
</dbReference>
<dbReference type="Pfam" id="PF00531">
    <property type="entry name" value="Death"/>
    <property type="match status" value="1"/>
</dbReference>
<dbReference type="GO" id="GO:0007165">
    <property type="term" value="P:signal transduction"/>
    <property type="evidence" value="ECO:0007669"/>
    <property type="project" value="InterPro"/>
</dbReference>
<accession>A0AAN0JFI9</accession>
<feature type="domain" description="Death" evidence="3">
    <location>
        <begin position="876"/>
        <end position="950"/>
    </location>
</feature>
<keyword evidence="5" id="KW-1185">Reference proteome</keyword>
<evidence type="ECO:0000313" key="5">
    <source>
        <dbReference type="Proteomes" id="UP000007879"/>
    </source>
</evidence>
<protein>
    <recommendedName>
        <fullName evidence="3">Death domain-containing protein</fullName>
    </recommendedName>
</protein>
<reference evidence="4" key="2">
    <citation type="submission" date="2024-06" db="UniProtKB">
        <authorList>
            <consortium name="EnsemblMetazoa"/>
        </authorList>
    </citation>
    <scope>IDENTIFICATION</scope>
</reference>
<dbReference type="PANTHER" id="PTHR23159:SF31">
    <property type="entry name" value="CENTROSOME-ASSOCIATED PROTEIN CEP250 ISOFORM X1"/>
    <property type="match status" value="1"/>
</dbReference>
<evidence type="ECO:0000259" key="3">
    <source>
        <dbReference type="PROSITE" id="PS50017"/>
    </source>
</evidence>